<protein>
    <submittedName>
        <fullName evidence="3">LpxI family protein</fullName>
    </submittedName>
</protein>
<evidence type="ECO:0000259" key="2">
    <source>
        <dbReference type="Pfam" id="PF17930"/>
    </source>
</evidence>
<proteinExistence type="predicted"/>
<gene>
    <name evidence="3" type="ORF">ENO34_00700</name>
</gene>
<reference evidence="3" key="1">
    <citation type="journal article" date="2020" name="mSystems">
        <title>Genome- and Community-Level Interaction Insights into Carbon Utilization and Element Cycling Functions of Hydrothermarchaeota in Hydrothermal Sediment.</title>
        <authorList>
            <person name="Zhou Z."/>
            <person name="Liu Y."/>
            <person name="Xu W."/>
            <person name="Pan J."/>
            <person name="Luo Z.H."/>
            <person name="Li M."/>
        </authorList>
    </citation>
    <scope>NUCLEOTIDE SEQUENCE [LARGE SCALE GENOMIC DNA]</scope>
    <source>
        <strain evidence="3">SpSt-1257</strain>
    </source>
</reference>
<dbReference type="AlphaFoldDB" id="A0A832DRG2"/>
<name>A0A832DRG2_9AQUI</name>
<comment type="caution">
    <text evidence="3">The sequence shown here is derived from an EMBL/GenBank/DDBJ whole genome shotgun (WGS) entry which is preliminary data.</text>
</comment>
<dbReference type="InterPro" id="IPR041255">
    <property type="entry name" value="LpxI_N"/>
</dbReference>
<dbReference type="InterPro" id="IPR053174">
    <property type="entry name" value="LpxI"/>
</dbReference>
<accession>A0A832DRG2</accession>
<dbReference type="Gene3D" id="3.40.50.20">
    <property type="match status" value="1"/>
</dbReference>
<dbReference type="PANTHER" id="PTHR39962">
    <property type="entry name" value="BLL4848 PROTEIN"/>
    <property type="match status" value="1"/>
</dbReference>
<feature type="domain" description="LpxI N-terminal" evidence="2">
    <location>
        <begin position="2"/>
        <end position="130"/>
    </location>
</feature>
<dbReference type="InterPro" id="IPR010415">
    <property type="entry name" value="LpxI_C"/>
</dbReference>
<dbReference type="Pfam" id="PF06230">
    <property type="entry name" value="LpxI_C"/>
    <property type="match status" value="1"/>
</dbReference>
<sequence length="267" mass="30014">MKVGLIAGWGDLPLTFAREAYENNQDLVIVAIKSSASKEIERYGKTYWFSFTEAQKIIDTFKNENVKNLVMLGRVDHKSILFHFYKFDERAKRFLNSLKDKRAKSILHSIIQELEKEGFEFIDPTPYLKSIIVEEGFLVNDIKDENLKKDVEFGMKIAKEVADLDIGQTVVVKDGVVIAVEGVEGTDECIIRGGKLAGEGSVVCKAARKNQDMRYDVPVIGPLTLESMKKAKAKVLAVEAGKTYLLEKDKFIRKAKDYGITVLGVKV</sequence>
<dbReference type="Proteomes" id="UP000885621">
    <property type="component" value="Unassembled WGS sequence"/>
</dbReference>
<dbReference type="Gene3D" id="3.40.140.80">
    <property type="match status" value="1"/>
</dbReference>
<dbReference type="EMBL" id="DSFC01000040">
    <property type="protein sequence ID" value="HEV08901.1"/>
    <property type="molecule type" value="Genomic_DNA"/>
</dbReference>
<feature type="domain" description="LpxI C-terminal" evidence="1">
    <location>
        <begin position="135"/>
        <end position="262"/>
    </location>
</feature>
<dbReference type="PANTHER" id="PTHR39962:SF1">
    <property type="entry name" value="LPXI FAMILY PROTEIN"/>
    <property type="match status" value="1"/>
</dbReference>
<dbReference type="Pfam" id="PF17930">
    <property type="entry name" value="LpxI_N"/>
    <property type="match status" value="1"/>
</dbReference>
<evidence type="ECO:0000259" key="1">
    <source>
        <dbReference type="Pfam" id="PF06230"/>
    </source>
</evidence>
<evidence type="ECO:0000313" key="3">
    <source>
        <dbReference type="EMBL" id="HEV08901.1"/>
    </source>
</evidence>
<dbReference type="InterPro" id="IPR043167">
    <property type="entry name" value="LpxI_C_sf"/>
</dbReference>
<organism evidence="3">
    <name type="scientific">Sulfurihydrogenibium azorense</name>
    <dbReference type="NCBI Taxonomy" id="309806"/>
    <lineage>
        <taxon>Bacteria</taxon>
        <taxon>Pseudomonadati</taxon>
        <taxon>Aquificota</taxon>
        <taxon>Aquificia</taxon>
        <taxon>Aquificales</taxon>
        <taxon>Hydrogenothermaceae</taxon>
        <taxon>Sulfurihydrogenibium</taxon>
    </lineage>
</organism>